<evidence type="ECO:0000313" key="2">
    <source>
        <dbReference type="EMBL" id="KWX14165.1"/>
    </source>
</evidence>
<dbReference type="OrthoDB" id="10254851at2759"/>
<reference evidence="2 3" key="1">
    <citation type="journal article" date="2015" name="Mol. Biochem. Parasitol.">
        <title>Identification of polymorphic genes for use in assemblage B genotyping assays through comparative genomics of multiple assemblage B Giardia duodenalis isolates.</title>
        <authorList>
            <person name="Wielinga C."/>
            <person name="Thompson R.C."/>
            <person name="Monis P."/>
            <person name="Ryan U."/>
        </authorList>
    </citation>
    <scope>NUCLEOTIDE SEQUENCE [LARGE SCALE GENOMIC DNA]</scope>
    <source>
        <strain evidence="2 3">BAH15c1</strain>
    </source>
</reference>
<feature type="compositionally biased region" description="Basic and acidic residues" evidence="1">
    <location>
        <begin position="39"/>
        <end position="57"/>
    </location>
</feature>
<dbReference type="EMBL" id="JXTI01000042">
    <property type="protein sequence ID" value="KWX14165.1"/>
    <property type="molecule type" value="Genomic_DNA"/>
</dbReference>
<dbReference type="Proteomes" id="UP000070089">
    <property type="component" value="Unassembled WGS sequence"/>
</dbReference>
<proteinExistence type="predicted"/>
<evidence type="ECO:0000256" key="1">
    <source>
        <dbReference type="SAM" id="MobiDB-lite"/>
    </source>
</evidence>
<feature type="compositionally biased region" description="Polar residues" evidence="1">
    <location>
        <begin position="58"/>
        <end position="71"/>
    </location>
</feature>
<dbReference type="VEuPathDB" id="GiardiaDB:QR46_1862"/>
<dbReference type="AlphaFoldDB" id="A0A132NVQ9"/>
<feature type="region of interest" description="Disordered" evidence="1">
    <location>
        <begin position="38"/>
        <end position="71"/>
    </location>
</feature>
<organism evidence="2 3">
    <name type="scientific">Giardia duodenalis assemblage B</name>
    <dbReference type="NCBI Taxonomy" id="1394984"/>
    <lineage>
        <taxon>Eukaryota</taxon>
        <taxon>Metamonada</taxon>
        <taxon>Diplomonadida</taxon>
        <taxon>Hexamitidae</taxon>
        <taxon>Giardiinae</taxon>
        <taxon>Giardia</taxon>
    </lineage>
</organism>
<name>A0A132NVQ9_GIAIN</name>
<feature type="compositionally biased region" description="Basic and acidic residues" evidence="1">
    <location>
        <begin position="184"/>
        <end position="197"/>
    </location>
</feature>
<protein>
    <submittedName>
        <fullName evidence="2">Uncharacterized protein</fullName>
    </submittedName>
</protein>
<feature type="region of interest" description="Disordered" evidence="1">
    <location>
        <begin position="179"/>
        <end position="200"/>
    </location>
</feature>
<evidence type="ECO:0000313" key="3">
    <source>
        <dbReference type="Proteomes" id="UP000070089"/>
    </source>
</evidence>
<comment type="caution">
    <text evidence="2">The sequence shown here is derived from an EMBL/GenBank/DDBJ whole genome shotgun (WGS) entry which is preliminary data.</text>
</comment>
<accession>A0A132NVQ9</accession>
<sequence length="490" mass="55189">MYNSRSISSKDLASLEYPFIYRDEESLELSELYDTEPPIEDRDVSVSHKPLHTRENLSRSTGLNSSIRPSIQASGASRPRLVSPIVNPTLTIDEHTDIYRSDLQNIISDLNAYTSMINNPNLSAQDLPKVYVEKLDMGSYRNKFAAKKELSTALIQQTMELRKRTSQAQSLLDAMCTQSLGERMSGRERPSRPDTESTRPVPVYDRLLPVTRSPIYEQNCRVIWSSSDSFILLAHIKHSSDIGTDVFVAHIDTELSRFQQDSTEDTAMHNGSVICTLTLWFKKQGNQLLLRFLCDEFLSAYRPTLQGSDPTVPAEPKHLLEKCSLDTLGTALGLKQATIHDMLQLTFRDISSHAAKDIIAMVLDVFQRFYAQLQTWGALRTQQIVFLTYYQTCPRFFTSKSDRLMNFLASQTAIEPELKILSTKSTTVQTLPGSCLYCKLYVAQSLESVVVRFSLQAGSAKHLVLTFTAFKFSSGEAISDDDVRLILSSC</sequence>
<gene>
    <name evidence="2" type="ORF">QR46_1862</name>
</gene>